<keyword evidence="2" id="KW-0732">Signal</keyword>
<keyword evidence="4" id="KW-1185">Reference proteome</keyword>
<dbReference type="RefSeq" id="WP_067847496.1">
    <property type="nucleotide sequence ID" value="NZ_LGTW01000005.1"/>
</dbReference>
<dbReference type="Proteomes" id="UP000070612">
    <property type="component" value="Unassembled WGS sequence"/>
</dbReference>
<organism evidence="3 4">
    <name type="scientific">Mycolicibacterium wolinskyi</name>
    <dbReference type="NCBI Taxonomy" id="59750"/>
    <lineage>
        <taxon>Bacteria</taxon>
        <taxon>Bacillati</taxon>
        <taxon>Actinomycetota</taxon>
        <taxon>Actinomycetes</taxon>
        <taxon>Mycobacteriales</taxon>
        <taxon>Mycobacteriaceae</taxon>
        <taxon>Mycolicibacterium</taxon>
    </lineage>
</organism>
<comment type="caution">
    <text evidence="3">The sequence shown here is derived from an EMBL/GenBank/DDBJ whole genome shotgun (WGS) entry which is preliminary data.</text>
</comment>
<dbReference type="EMBL" id="LGTW01000005">
    <property type="protein sequence ID" value="KWX24337.1"/>
    <property type="molecule type" value="Genomic_DNA"/>
</dbReference>
<protein>
    <submittedName>
        <fullName evidence="3">Uncharacterized protein</fullName>
    </submittedName>
</protein>
<name>A0A132PQ55_9MYCO</name>
<dbReference type="PATRIC" id="fig|59750.3.peg.6073"/>
<feature type="region of interest" description="Disordered" evidence="1">
    <location>
        <begin position="49"/>
        <end position="69"/>
    </location>
</feature>
<proteinExistence type="predicted"/>
<sequence length="202" mass="19836">MRSSNLCGRGLAVLGVALGIGIALGPTASADPDAVVQTEAGAVAPAPAAPAAPAAVPDRTAPAPDPMAAGPVPAGDANPAAVAACSLFAEALDNASVFYGDFADTIDGSTRPDYSDPIVSTTNVSGRTALRESAAKAMNAAGTPGLSPDIAGPMRAWSMDATKLLLKMGLRGSGDTLNVTASELNDDAHNAQMACALAGTHA</sequence>
<dbReference type="AlphaFoldDB" id="A0A132PQ55"/>
<feature type="chain" id="PRO_5007453491" evidence="2">
    <location>
        <begin position="31"/>
        <end position="202"/>
    </location>
</feature>
<evidence type="ECO:0000256" key="2">
    <source>
        <dbReference type="SAM" id="SignalP"/>
    </source>
</evidence>
<feature type="signal peptide" evidence="2">
    <location>
        <begin position="1"/>
        <end position="30"/>
    </location>
</feature>
<reference evidence="3 4" key="1">
    <citation type="submission" date="2015-07" db="EMBL/GenBank/DDBJ databases">
        <title>A draft genome sequence of Mycobacterium wolinskyi.</title>
        <authorList>
            <person name="de Man T.J."/>
            <person name="Perry K.A."/>
            <person name="Coulliette A.D."/>
            <person name="Jensen B."/>
            <person name="Toney N.C."/>
            <person name="Limbago B.M."/>
            <person name="Noble-Wang J."/>
        </authorList>
    </citation>
    <scope>NUCLEOTIDE SEQUENCE [LARGE SCALE GENOMIC DNA]</scope>
    <source>
        <strain evidence="3 4">CDC_01</strain>
    </source>
</reference>
<evidence type="ECO:0000256" key="1">
    <source>
        <dbReference type="SAM" id="MobiDB-lite"/>
    </source>
</evidence>
<evidence type="ECO:0000313" key="3">
    <source>
        <dbReference type="EMBL" id="KWX24337.1"/>
    </source>
</evidence>
<evidence type="ECO:0000313" key="4">
    <source>
        <dbReference type="Proteomes" id="UP000070612"/>
    </source>
</evidence>
<accession>A0A132PQ55</accession>
<gene>
    <name evidence="3" type="ORF">AFM11_10175</name>
</gene>